<dbReference type="Gene3D" id="3.40.50.1820">
    <property type="entry name" value="alpha/beta hydrolase"/>
    <property type="match status" value="1"/>
</dbReference>
<dbReference type="GO" id="GO:0005783">
    <property type="term" value="C:endoplasmic reticulum"/>
    <property type="evidence" value="ECO:0007669"/>
    <property type="project" value="UniProtKB-SubCell"/>
</dbReference>
<evidence type="ECO:0000256" key="3">
    <source>
        <dbReference type="ARBA" id="ARBA00004370"/>
    </source>
</evidence>
<dbReference type="RefSeq" id="XP_062634350.1">
    <property type="nucleotide sequence ID" value="XM_062781781.1"/>
</dbReference>
<keyword evidence="5" id="KW-0496">Mitochondrion</keyword>
<accession>A0AAN6ZKJ6</accession>
<dbReference type="InterPro" id="IPR029058">
    <property type="entry name" value="AB_hydrolase_fold"/>
</dbReference>
<keyword evidence="4" id="KW-0256">Endoplasmic reticulum</keyword>
<dbReference type="PANTHER" id="PTHR48182:SF2">
    <property type="entry name" value="PROTEIN SERAC1"/>
    <property type="match status" value="1"/>
</dbReference>
<dbReference type="GO" id="GO:0016020">
    <property type="term" value="C:membrane"/>
    <property type="evidence" value="ECO:0007669"/>
    <property type="project" value="UniProtKB-SubCell"/>
</dbReference>
<evidence type="ECO:0000313" key="8">
    <source>
        <dbReference type="EMBL" id="KAK4140979.1"/>
    </source>
</evidence>
<evidence type="ECO:0000256" key="4">
    <source>
        <dbReference type="ARBA" id="ARBA00022824"/>
    </source>
</evidence>
<evidence type="ECO:0000256" key="2">
    <source>
        <dbReference type="ARBA" id="ARBA00004240"/>
    </source>
</evidence>
<reference evidence="8" key="1">
    <citation type="journal article" date="2023" name="Mol. Phylogenet. Evol.">
        <title>Genome-scale phylogeny and comparative genomics of the fungal order Sordariales.</title>
        <authorList>
            <person name="Hensen N."/>
            <person name="Bonometti L."/>
            <person name="Westerberg I."/>
            <person name="Brannstrom I.O."/>
            <person name="Guillou S."/>
            <person name="Cros-Aarteil S."/>
            <person name="Calhoun S."/>
            <person name="Haridas S."/>
            <person name="Kuo A."/>
            <person name="Mondo S."/>
            <person name="Pangilinan J."/>
            <person name="Riley R."/>
            <person name="LaButti K."/>
            <person name="Andreopoulos B."/>
            <person name="Lipzen A."/>
            <person name="Chen C."/>
            <person name="Yan M."/>
            <person name="Daum C."/>
            <person name="Ng V."/>
            <person name="Clum A."/>
            <person name="Steindorff A."/>
            <person name="Ohm R.A."/>
            <person name="Martin F."/>
            <person name="Silar P."/>
            <person name="Natvig D.O."/>
            <person name="Lalanne C."/>
            <person name="Gautier V."/>
            <person name="Ament-Velasquez S.L."/>
            <person name="Kruys A."/>
            <person name="Hutchinson M.I."/>
            <person name="Powell A.J."/>
            <person name="Barry K."/>
            <person name="Miller A.N."/>
            <person name="Grigoriev I.V."/>
            <person name="Debuchy R."/>
            <person name="Gladieux P."/>
            <person name="Hiltunen Thoren M."/>
            <person name="Johannesson H."/>
        </authorList>
    </citation>
    <scope>NUCLEOTIDE SEQUENCE</scope>
    <source>
        <strain evidence="8">CBS 141.50</strain>
    </source>
</reference>
<keyword evidence="6" id="KW-0472">Membrane</keyword>
<evidence type="ECO:0008006" key="10">
    <source>
        <dbReference type="Google" id="ProtNLM"/>
    </source>
</evidence>
<evidence type="ECO:0000256" key="6">
    <source>
        <dbReference type="ARBA" id="ARBA00023136"/>
    </source>
</evidence>
<evidence type="ECO:0000256" key="1">
    <source>
        <dbReference type="ARBA" id="ARBA00004173"/>
    </source>
</evidence>
<dbReference type="AlphaFoldDB" id="A0AAN6ZKJ6"/>
<gene>
    <name evidence="8" type="ORF">C8A04DRAFT_31526</name>
</gene>
<keyword evidence="9" id="KW-1185">Reference proteome</keyword>
<dbReference type="GeneID" id="87818394"/>
<sequence length="394" mass="43256">MSKTQFREVYDPLVSLGLTPTVDLVLVHGVDGDPIKTWTWQEKDSPPVFWPADLLPKERPTTRVLSFGFNAAMYHSNTTSTIRDRARNLLGLISARRAGSGNRPLILVGHCLGGLVIKQALCFANNEERYRPIASATKAVIFFGTPHNGADKSSWNLIAEGYAALFRTLPGKSSAVSPMANAIIRYADELEEMKEDFACLSPRYAITSFYETHTWGKTGQLIVPKMSARMMVPTEVACDVEQDHQKMCRFENAENVTFVILCHRINEAVAEDTSGGAARGKGVNSSQTPTKAQLGREEDTTGTEMVLPSKRPEVVASDRRSDAPRMVPEIELNREDPAVEVVMDAIRGASGKGVVVNNLFVVPTPVPASHPPVVAAEVPQKSGKRGFGRLWRRK</sequence>
<evidence type="ECO:0000256" key="5">
    <source>
        <dbReference type="ARBA" id="ARBA00023128"/>
    </source>
</evidence>
<dbReference type="PANTHER" id="PTHR48182">
    <property type="entry name" value="PROTEIN SERAC1"/>
    <property type="match status" value="1"/>
</dbReference>
<reference evidence="8" key="2">
    <citation type="submission" date="2023-05" db="EMBL/GenBank/DDBJ databases">
        <authorList>
            <consortium name="Lawrence Berkeley National Laboratory"/>
            <person name="Steindorff A."/>
            <person name="Hensen N."/>
            <person name="Bonometti L."/>
            <person name="Westerberg I."/>
            <person name="Brannstrom I.O."/>
            <person name="Guillou S."/>
            <person name="Cros-Aarteil S."/>
            <person name="Calhoun S."/>
            <person name="Haridas S."/>
            <person name="Kuo A."/>
            <person name="Mondo S."/>
            <person name="Pangilinan J."/>
            <person name="Riley R."/>
            <person name="Labutti K."/>
            <person name="Andreopoulos B."/>
            <person name="Lipzen A."/>
            <person name="Chen C."/>
            <person name="Yanf M."/>
            <person name="Daum C."/>
            <person name="Ng V."/>
            <person name="Clum A."/>
            <person name="Ohm R."/>
            <person name="Martin F."/>
            <person name="Silar P."/>
            <person name="Natvig D."/>
            <person name="Lalanne C."/>
            <person name="Gautier V."/>
            <person name="Ament-Velasquez S.L."/>
            <person name="Kruys A."/>
            <person name="Hutchinson M.I."/>
            <person name="Powell A.J."/>
            <person name="Barry K."/>
            <person name="Miller A.N."/>
            <person name="Grigoriev I.V."/>
            <person name="Debuchy R."/>
            <person name="Gladieux P."/>
            <person name="Thoren M.H."/>
            <person name="Johannesson H."/>
        </authorList>
    </citation>
    <scope>NUCLEOTIDE SEQUENCE</scope>
    <source>
        <strain evidence="8">CBS 141.50</strain>
    </source>
</reference>
<evidence type="ECO:0000313" key="9">
    <source>
        <dbReference type="Proteomes" id="UP001302676"/>
    </source>
</evidence>
<dbReference type="EMBL" id="MU853620">
    <property type="protein sequence ID" value="KAK4140979.1"/>
    <property type="molecule type" value="Genomic_DNA"/>
</dbReference>
<dbReference type="SUPFAM" id="SSF53474">
    <property type="entry name" value="alpha/beta-Hydrolases"/>
    <property type="match status" value="1"/>
</dbReference>
<protein>
    <recommendedName>
        <fullName evidence="10">GPI inositol-deacylase</fullName>
    </recommendedName>
</protein>
<name>A0AAN6ZKJ6_9PEZI</name>
<dbReference type="GO" id="GO:0005739">
    <property type="term" value="C:mitochondrion"/>
    <property type="evidence" value="ECO:0007669"/>
    <property type="project" value="UniProtKB-SubCell"/>
</dbReference>
<comment type="subcellular location">
    <subcellularLocation>
        <location evidence="2">Endoplasmic reticulum</location>
    </subcellularLocation>
    <subcellularLocation>
        <location evidence="3">Membrane</location>
    </subcellularLocation>
    <subcellularLocation>
        <location evidence="1">Mitochondrion</location>
    </subcellularLocation>
</comment>
<dbReference type="InterPro" id="IPR052374">
    <property type="entry name" value="SERAC1"/>
</dbReference>
<evidence type="ECO:0000256" key="7">
    <source>
        <dbReference type="SAM" id="MobiDB-lite"/>
    </source>
</evidence>
<comment type="caution">
    <text evidence="8">The sequence shown here is derived from an EMBL/GenBank/DDBJ whole genome shotgun (WGS) entry which is preliminary data.</text>
</comment>
<proteinExistence type="predicted"/>
<dbReference type="Proteomes" id="UP001302676">
    <property type="component" value="Unassembled WGS sequence"/>
</dbReference>
<organism evidence="8 9">
    <name type="scientific">Dichotomopilus funicola</name>
    <dbReference type="NCBI Taxonomy" id="1934379"/>
    <lineage>
        <taxon>Eukaryota</taxon>
        <taxon>Fungi</taxon>
        <taxon>Dikarya</taxon>
        <taxon>Ascomycota</taxon>
        <taxon>Pezizomycotina</taxon>
        <taxon>Sordariomycetes</taxon>
        <taxon>Sordariomycetidae</taxon>
        <taxon>Sordariales</taxon>
        <taxon>Chaetomiaceae</taxon>
        <taxon>Dichotomopilus</taxon>
    </lineage>
</organism>
<feature type="region of interest" description="Disordered" evidence="7">
    <location>
        <begin position="273"/>
        <end position="304"/>
    </location>
</feature>